<dbReference type="EMBL" id="LBXL01000065">
    <property type="protein sequence ID" value="KKR27817.1"/>
    <property type="molecule type" value="Genomic_DNA"/>
</dbReference>
<keyword evidence="1" id="KW-0472">Membrane</keyword>
<dbReference type="AlphaFoldDB" id="A0A0G0SQC0"/>
<evidence type="ECO:0000256" key="1">
    <source>
        <dbReference type="SAM" id="Phobius"/>
    </source>
</evidence>
<evidence type="ECO:0000313" key="3">
    <source>
        <dbReference type="Proteomes" id="UP000034793"/>
    </source>
</evidence>
<organism evidence="2 3">
    <name type="scientific">Candidatus Woesebacteria bacterium GW2011_GWA1_39_8</name>
    <dbReference type="NCBI Taxonomy" id="1618552"/>
    <lineage>
        <taxon>Bacteria</taxon>
        <taxon>Candidatus Woeseibacteriota</taxon>
    </lineage>
</organism>
<keyword evidence="1" id="KW-1133">Transmembrane helix</keyword>
<reference evidence="2 3" key="1">
    <citation type="journal article" date="2015" name="Nature">
        <title>rRNA introns, odd ribosomes, and small enigmatic genomes across a large radiation of phyla.</title>
        <authorList>
            <person name="Brown C.T."/>
            <person name="Hug L.A."/>
            <person name="Thomas B.C."/>
            <person name="Sharon I."/>
            <person name="Castelle C.J."/>
            <person name="Singh A."/>
            <person name="Wilkins M.J."/>
            <person name="Williams K.H."/>
            <person name="Banfield J.F."/>
        </authorList>
    </citation>
    <scope>NUCLEOTIDE SEQUENCE [LARGE SCALE GENOMIC DNA]</scope>
</reference>
<proteinExistence type="predicted"/>
<feature type="non-terminal residue" evidence="2">
    <location>
        <position position="1"/>
    </location>
</feature>
<evidence type="ECO:0000313" key="2">
    <source>
        <dbReference type="EMBL" id="KKR27817.1"/>
    </source>
</evidence>
<dbReference type="Proteomes" id="UP000034793">
    <property type="component" value="Unassembled WGS sequence"/>
</dbReference>
<sequence length="119" mass="13944">FSVTPIEGAKFVFFQDATLSRKYHGHLQRFDQKTLLKLLESSGFDIKRYYFSGFIFCQLISGVYLRLLKMLNRPQEYQPSDSKLKPIKYLLNFLINLESFLIPNKIPGLYMHVISSKSK</sequence>
<comment type="caution">
    <text evidence="2">The sequence shown here is derived from an EMBL/GenBank/DDBJ whole genome shotgun (WGS) entry which is preliminary data.</text>
</comment>
<keyword evidence="1" id="KW-0812">Transmembrane</keyword>
<accession>A0A0G0SQC0</accession>
<protein>
    <submittedName>
        <fullName evidence="2">Uncharacterized protein</fullName>
    </submittedName>
</protein>
<name>A0A0G0SQC0_9BACT</name>
<feature type="transmembrane region" description="Helical" evidence="1">
    <location>
        <begin position="49"/>
        <end position="68"/>
    </location>
</feature>
<gene>
    <name evidence="2" type="ORF">UT61_C0065G0001</name>
</gene>